<feature type="binding site" evidence="3">
    <location>
        <begin position="137"/>
        <end position="144"/>
    </location>
    <ligand>
        <name>ATP</name>
        <dbReference type="ChEBI" id="CHEBI:30616"/>
    </ligand>
</feature>
<evidence type="ECO:0000256" key="1">
    <source>
        <dbReference type="ARBA" id="ARBA00022741"/>
    </source>
</evidence>
<evidence type="ECO:0000256" key="3">
    <source>
        <dbReference type="PROSITE-ProRule" id="PRU00289"/>
    </source>
</evidence>
<dbReference type="SUPFAM" id="SSF52540">
    <property type="entry name" value="P-loop containing nucleoside triphosphate hydrolases"/>
    <property type="match status" value="1"/>
</dbReference>
<dbReference type="PROSITE" id="PS50901">
    <property type="entry name" value="FTSK"/>
    <property type="match status" value="1"/>
</dbReference>
<evidence type="ECO:0000256" key="4">
    <source>
        <dbReference type="SAM" id="MobiDB-lite"/>
    </source>
</evidence>
<evidence type="ECO:0000256" key="2">
    <source>
        <dbReference type="ARBA" id="ARBA00022840"/>
    </source>
</evidence>
<dbReference type="InterPro" id="IPR002543">
    <property type="entry name" value="FtsK_dom"/>
</dbReference>
<dbReference type="EMBL" id="BAABRU010000052">
    <property type="protein sequence ID" value="GAA5531463.1"/>
    <property type="molecule type" value="Genomic_DNA"/>
</dbReference>
<dbReference type="InterPro" id="IPR027417">
    <property type="entry name" value="P-loop_NTPase"/>
</dbReference>
<evidence type="ECO:0000259" key="5">
    <source>
        <dbReference type="PROSITE" id="PS50901"/>
    </source>
</evidence>
<evidence type="ECO:0000313" key="7">
    <source>
        <dbReference type="Proteomes" id="UP001428290"/>
    </source>
</evidence>
<keyword evidence="1 3" id="KW-0547">Nucleotide-binding</keyword>
<protein>
    <recommendedName>
        <fullName evidence="5">FtsK domain-containing protein</fullName>
    </recommendedName>
</protein>
<comment type="caution">
    <text evidence="6">The sequence shown here is derived from an EMBL/GenBank/DDBJ whole genome shotgun (WGS) entry which is preliminary data.</text>
</comment>
<feature type="compositionally biased region" description="Low complexity" evidence="4">
    <location>
        <begin position="369"/>
        <end position="385"/>
    </location>
</feature>
<dbReference type="Gene3D" id="3.40.50.300">
    <property type="entry name" value="P-loop containing nucleotide triphosphate hydrolases"/>
    <property type="match status" value="1"/>
</dbReference>
<name>A0ABP9X9D9_9CHLR</name>
<organism evidence="6 7">
    <name type="scientific">Herpetosiphon gulosus</name>
    <dbReference type="NCBI Taxonomy" id="1973496"/>
    <lineage>
        <taxon>Bacteria</taxon>
        <taxon>Bacillati</taxon>
        <taxon>Chloroflexota</taxon>
        <taxon>Chloroflexia</taxon>
        <taxon>Herpetosiphonales</taxon>
        <taxon>Herpetosiphonaceae</taxon>
        <taxon>Herpetosiphon</taxon>
    </lineage>
</organism>
<dbReference type="InterPro" id="IPR050206">
    <property type="entry name" value="FtsK/SpoIIIE/SftA"/>
</dbReference>
<keyword evidence="7" id="KW-1185">Reference proteome</keyword>
<sequence length="508" mass="54132">MGLIAMNVGTLIFMLALAALLVAGVRYRKMVLLVADLQADLNDAKAMLAKAAATIAAQPKPAAAIHYVEPVSTYVDRTPLAGAGNALAKPPADLRTTINELSKHTNGRRYFIPLGWSVSGLTGASLQGDVNHILISGMSNAGKDNAALGMLLSLALTHSPQELQIGLIDGKGLDWLGWRNKAHTWLLADEPERIGDAMAKLTNERRRRREILANADCANWDEYHGHDLPLLVVFISELSLLEDAVKARELGAWLNSELSAGRAFGIRYIIGTQNASNFETRWRGQISLHMASSQPNRAADEPNTGMATSDLEAIGVIPPSKLIAPPDGAGVFTVVQAPKAVTVRVPFLTKQHRKFLLDQLPDAPKKPLQQASAPVASNANNQAQPNQPDAMLAALLNGEPLIDQRSINQSSDLARDNGLNNASGSTQTGGSTQAVLSVNQSPLVALPVVAGVDPAEVKKIAEAAPRHKSRSALCNELYGIRGGTPYNRVKLVCDALGLLEAPQIQQAA</sequence>
<keyword evidence="2 3" id="KW-0067">ATP-binding</keyword>
<dbReference type="PANTHER" id="PTHR22683">
    <property type="entry name" value="SPORULATION PROTEIN RELATED"/>
    <property type="match status" value="1"/>
</dbReference>
<reference evidence="6 7" key="1">
    <citation type="submission" date="2024-02" db="EMBL/GenBank/DDBJ databases">
        <title>Herpetosiphon gulosus NBRC 112829.</title>
        <authorList>
            <person name="Ichikawa N."/>
            <person name="Katano-Makiyama Y."/>
            <person name="Hidaka K."/>
        </authorList>
    </citation>
    <scope>NUCLEOTIDE SEQUENCE [LARGE SCALE GENOMIC DNA]</scope>
    <source>
        <strain evidence="6 7">NBRC 112829</strain>
    </source>
</reference>
<dbReference type="Pfam" id="PF01580">
    <property type="entry name" value="FtsK_SpoIIIE"/>
    <property type="match status" value="1"/>
</dbReference>
<dbReference type="PANTHER" id="PTHR22683:SF41">
    <property type="entry name" value="DNA TRANSLOCASE FTSK"/>
    <property type="match status" value="1"/>
</dbReference>
<evidence type="ECO:0000313" key="6">
    <source>
        <dbReference type="EMBL" id="GAA5531463.1"/>
    </source>
</evidence>
<feature type="region of interest" description="Disordered" evidence="4">
    <location>
        <begin position="412"/>
        <end position="432"/>
    </location>
</feature>
<gene>
    <name evidence="6" type="ORF">Hgul01_05288</name>
</gene>
<accession>A0ABP9X9D9</accession>
<proteinExistence type="predicted"/>
<dbReference type="Proteomes" id="UP001428290">
    <property type="component" value="Unassembled WGS sequence"/>
</dbReference>
<feature type="region of interest" description="Disordered" evidence="4">
    <location>
        <begin position="365"/>
        <end position="385"/>
    </location>
</feature>
<feature type="domain" description="FtsK" evidence="5">
    <location>
        <begin position="118"/>
        <end position="301"/>
    </location>
</feature>